<dbReference type="InterPro" id="IPR005302">
    <property type="entry name" value="MoCF_Sase_C"/>
</dbReference>
<dbReference type="GO" id="GO:0030170">
    <property type="term" value="F:pyridoxal phosphate binding"/>
    <property type="evidence" value="ECO:0007669"/>
    <property type="project" value="InterPro"/>
</dbReference>
<feature type="domain" description="MOSC" evidence="1">
    <location>
        <begin position="116"/>
        <end position="275"/>
    </location>
</feature>
<evidence type="ECO:0000313" key="3">
    <source>
        <dbReference type="Proteomes" id="UP000217265"/>
    </source>
</evidence>
<reference evidence="2 3" key="1">
    <citation type="submission" date="2017-09" db="EMBL/GenBank/DDBJ databases">
        <title>Complete genome sequence of Verrucomicrobial strain HZ-65, isolated from freshwater.</title>
        <authorList>
            <person name="Choi A."/>
        </authorList>
    </citation>
    <scope>NUCLEOTIDE SEQUENCE [LARGE SCALE GENOMIC DNA]</scope>
    <source>
        <strain evidence="2 3">HZ-65</strain>
    </source>
</reference>
<dbReference type="InterPro" id="IPR005303">
    <property type="entry name" value="MOCOS_middle"/>
</dbReference>
<evidence type="ECO:0000313" key="2">
    <source>
        <dbReference type="EMBL" id="ATC62514.1"/>
    </source>
</evidence>
<dbReference type="Pfam" id="PF03473">
    <property type="entry name" value="MOSC"/>
    <property type="match status" value="1"/>
</dbReference>
<dbReference type="KEGG" id="vbh:CMV30_00170"/>
<dbReference type="PROSITE" id="PS51340">
    <property type="entry name" value="MOSC"/>
    <property type="match status" value="1"/>
</dbReference>
<dbReference type="GO" id="GO:0003824">
    <property type="term" value="F:catalytic activity"/>
    <property type="evidence" value="ECO:0007669"/>
    <property type="project" value="InterPro"/>
</dbReference>
<accession>A0A290Q1Z0</accession>
<sequence>MHVSGLFIYPVKSCRGIALTTTSLDTLGLTGDRRFLIVDADGKFITQRTHLALIPITTALDSTHLTLTHPKLPALRVPLTASTNASTNTTPPALISVTVWGTTGLQAEDCGPAANAWISEALGQHARLVRIGPAFHRPVGDLGDATGFADGYPLLVISEASLANLNDRLIERGDEPVPMDRFRPNLVISGSDAFAEDTWPRLRVGEATFRSAGPCARCTVTTTDQLTGERTPEPLRTLATYRRDPLKKSNVNFGQNLINETKSATLHLGDTVTPLA</sequence>
<dbReference type="GO" id="GO:0030151">
    <property type="term" value="F:molybdenum ion binding"/>
    <property type="evidence" value="ECO:0007669"/>
    <property type="project" value="InterPro"/>
</dbReference>
<dbReference type="EMBL" id="CP023344">
    <property type="protein sequence ID" value="ATC62514.1"/>
    <property type="molecule type" value="Genomic_DNA"/>
</dbReference>
<dbReference type="SUPFAM" id="SSF50800">
    <property type="entry name" value="PK beta-barrel domain-like"/>
    <property type="match status" value="1"/>
</dbReference>
<name>A0A290Q1Z0_9BACT</name>
<dbReference type="PANTHER" id="PTHR14237">
    <property type="entry name" value="MOLYBDOPTERIN COFACTOR SULFURASE MOSC"/>
    <property type="match status" value="1"/>
</dbReference>
<dbReference type="AlphaFoldDB" id="A0A290Q1Z0"/>
<dbReference type="Proteomes" id="UP000217265">
    <property type="component" value="Chromosome"/>
</dbReference>
<dbReference type="SUPFAM" id="SSF141673">
    <property type="entry name" value="MOSC N-terminal domain-like"/>
    <property type="match status" value="1"/>
</dbReference>
<organism evidence="2 3">
    <name type="scientific">Nibricoccus aquaticus</name>
    <dbReference type="NCBI Taxonomy" id="2576891"/>
    <lineage>
        <taxon>Bacteria</taxon>
        <taxon>Pseudomonadati</taxon>
        <taxon>Verrucomicrobiota</taxon>
        <taxon>Opitutia</taxon>
        <taxon>Opitutales</taxon>
        <taxon>Opitutaceae</taxon>
        <taxon>Nibricoccus</taxon>
    </lineage>
</organism>
<evidence type="ECO:0000259" key="1">
    <source>
        <dbReference type="PROSITE" id="PS51340"/>
    </source>
</evidence>
<protein>
    <submittedName>
        <fullName evidence="2">Molybdenum cofactor biosysynthesis protein</fullName>
    </submittedName>
</protein>
<proteinExistence type="predicted"/>
<dbReference type="InterPro" id="IPR011037">
    <property type="entry name" value="Pyrv_Knase-like_insert_dom_sf"/>
</dbReference>
<dbReference type="Pfam" id="PF03476">
    <property type="entry name" value="MOSC_N"/>
    <property type="match status" value="1"/>
</dbReference>
<dbReference type="RefSeq" id="WP_096054149.1">
    <property type="nucleotide sequence ID" value="NZ_CP023344.1"/>
</dbReference>
<keyword evidence="3" id="KW-1185">Reference proteome</keyword>
<dbReference type="PANTHER" id="PTHR14237:SF19">
    <property type="entry name" value="MITOCHONDRIAL AMIDOXIME REDUCING COMPONENT 1"/>
    <property type="match status" value="1"/>
</dbReference>
<gene>
    <name evidence="2" type="ORF">CMV30_00170</name>
</gene>
<dbReference type="OrthoDB" id="581532at2"/>